<sequence>MTQFKRDPLHNDANASADAGRDAAYQQSISFLYDRINYEGAAATSSKYPFRLGRMAELVERIGLGHYLFDRTQSIRSCPPKPLIHIAGTKGKGSTAAIAASILTAAGYRTGLYTSPHLNELEERFRIDSVPCPKSTFVELVDEIRPVVASMDKQEGLQPTFFELTTALGMLYFDKRACQAIVLEVGLGGRLDSTNVFASSVAVITSIGLDHQNVLGDTLEEIAAEKAGIIKGGIPVVSAVLRPAAAEVIAQKAAVDRSTLYQLGRDFDVEATMENDWGSEVVFKFKAGFQRQPNRIDLRARLALEGAHQPGNAAAAIAAIDRVDSPPLMVSEEAIRRGLADVTSAARIERFDLPRSITGIVDAAHNEDSIAALVAASKSRFASQPLTIVFGASRDKKAEVMLGLLSPIADALVLTRYQGNPRYRDPHELFALLPQTIRIKTIVIDEPTAACDKALSLTVDGGVLVVCGSFFLAAETRPWMLAKMGAGTPKQSVFDD</sequence>
<comment type="catalytic activity">
    <reaction evidence="21">
        <text>7,8-dihydropteroate + L-glutamate + ATP = 7,8-dihydrofolate + ADP + phosphate + H(+)</text>
        <dbReference type="Rhea" id="RHEA:23584"/>
        <dbReference type="ChEBI" id="CHEBI:15378"/>
        <dbReference type="ChEBI" id="CHEBI:17839"/>
        <dbReference type="ChEBI" id="CHEBI:29985"/>
        <dbReference type="ChEBI" id="CHEBI:30616"/>
        <dbReference type="ChEBI" id="CHEBI:43474"/>
        <dbReference type="ChEBI" id="CHEBI:57451"/>
        <dbReference type="ChEBI" id="CHEBI:456216"/>
        <dbReference type="EC" id="6.3.2.12"/>
    </reaction>
</comment>
<evidence type="ECO:0000256" key="11">
    <source>
        <dbReference type="ARBA" id="ARBA00022741"/>
    </source>
</evidence>
<keyword evidence="9 24" id="KW-0436">Ligase</keyword>
<evidence type="ECO:0000259" key="22">
    <source>
        <dbReference type="Pfam" id="PF02875"/>
    </source>
</evidence>
<comment type="catalytic activity">
    <reaction evidence="18">
        <text>(6S)-5,6,7,8-tetrahydrofolyl-(gamma-L-Glu)(n) + L-glutamate + ATP = (6S)-5,6,7,8-tetrahydrofolyl-(gamma-L-Glu)(n+1) + ADP + phosphate + H(+)</text>
        <dbReference type="Rhea" id="RHEA:10580"/>
        <dbReference type="Rhea" id="RHEA-COMP:14738"/>
        <dbReference type="Rhea" id="RHEA-COMP:14740"/>
        <dbReference type="ChEBI" id="CHEBI:15378"/>
        <dbReference type="ChEBI" id="CHEBI:29985"/>
        <dbReference type="ChEBI" id="CHEBI:30616"/>
        <dbReference type="ChEBI" id="CHEBI:43474"/>
        <dbReference type="ChEBI" id="CHEBI:141005"/>
        <dbReference type="ChEBI" id="CHEBI:456216"/>
        <dbReference type="EC" id="6.3.2.17"/>
    </reaction>
</comment>
<evidence type="ECO:0000256" key="10">
    <source>
        <dbReference type="ARBA" id="ARBA00022723"/>
    </source>
</evidence>
<evidence type="ECO:0000256" key="20">
    <source>
        <dbReference type="ARBA" id="ARBA00049035"/>
    </source>
</evidence>
<dbReference type="EMBL" id="SJPY01000002">
    <property type="protein sequence ID" value="TWU44061.1"/>
    <property type="molecule type" value="Genomic_DNA"/>
</dbReference>
<evidence type="ECO:0000256" key="13">
    <source>
        <dbReference type="ARBA" id="ARBA00022842"/>
    </source>
</evidence>
<organism evidence="24 25">
    <name type="scientific">Novipirellula aureliae</name>
    <dbReference type="NCBI Taxonomy" id="2527966"/>
    <lineage>
        <taxon>Bacteria</taxon>
        <taxon>Pseudomonadati</taxon>
        <taxon>Planctomycetota</taxon>
        <taxon>Planctomycetia</taxon>
        <taxon>Pirellulales</taxon>
        <taxon>Pirellulaceae</taxon>
        <taxon>Novipirellula</taxon>
    </lineage>
</organism>
<dbReference type="OrthoDB" id="9809356at2"/>
<evidence type="ECO:0000256" key="4">
    <source>
        <dbReference type="ARBA" id="ARBA00005150"/>
    </source>
</evidence>
<dbReference type="FunFam" id="3.40.1190.10:FF:000011">
    <property type="entry name" value="Folylpolyglutamate synthase/dihydrofolate synthase"/>
    <property type="match status" value="1"/>
</dbReference>
<dbReference type="InterPro" id="IPR036615">
    <property type="entry name" value="Mur_ligase_C_dom_sf"/>
</dbReference>
<dbReference type="Proteomes" id="UP000315471">
    <property type="component" value="Unassembled WGS sequence"/>
</dbReference>
<dbReference type="SUPFAM" id="SSF53244">
    <property type="entry name" value="MurD-like peptide ligases, peptide-binding domain"/>
    <property type="match status" value="1"/>
</dbReference>
<evidence type="ECO:0000256" key="16">
    <source>
        <dbReference type="ARBA" id="ARBA00030592"/>
    </source>
</evidence>
<evidence type="ECO:0000256" key="8">
    <source>
        <dbReference type="ARBA" id="ARBA00019357"/>
    </source>
</evidence>
<comment type="similarity">
    <text evidence="5">Belongs to the folylpolyglutamate synthase family.</text>
</comment>
<name>A0A5C6E8N4_9BACT</name>
<keyword evidence="25" id="KW-1185">Reference proteome</keyword>
<comment type="function">
    <text evidence="2">Functions in two distinct reactions of the de novo folate biosynthetic pathway. Catalyzes the addition of a glutamate residue to dihydropteroate (7,8-dihydropteroate or H2Pte) to form dihydrofolate (7,8-dihydrofolate monoglutamate or H2Pte-Glu). Also catalyzes successive additions of L-glutamate to tetrahydrofolate or 10-formyltetrahydrofolate or 5,10-methylenetetrahydrofolate, leading to folylpolyglutamate derivatives.</text>
</comment>
<dbReference type="GO" id="GO:0005524">
    <property type="term" value="F:ATP binding"/>
    <property type="evidence" value="ECO:0007669"/>
    <property type="project" value="UniProtKB-KW"/>
</dbReference>
<evidence type="ECO:0000256" key="15">
    <source>
        <dbReference type="ARBA" id="ARBA00030048"/>
    </source>
</evidence>
<keyword evidence="10" id="KW-0479">Metal-binding</keyword>
<evidence type="ECO:0000256" key="3">
    <source>
        <dbReference type="ARBA" id="ARBA00004799"/>
    </source>
</evidence>
<comment type="catalytic activity">
    <reaction evidence="20">
        <text>(6R)-5,10-methylenetetrahydrofolyl-(gamma-L-Glu)(n) + L-glutamate + ATP = (6R)-5,10-methylenetetrahydrofolyl-(gamma-L-Glu)(n+1) + ADP + phosphate + H(+)</text>
        <dbReference type="Rhea" id="RHEA:51912"/>
        <dbReference type="Rhea" id="RHEA-COMP:13257"/>
        <dbReference type="Rhea" id="RHEA-COMP:13258"/>
        <dbReference type="ChEBI" id="CHEBI:15378"/>
        <dbReference type="ChEBI" id="CHEBI:29985"/>
        <dbReference type="ChEBI" id="CHEBI:30616"/>
        <dbReference type="ChEBI" id="CHEBI:43474"/>
        <dbReference type="ChEBI" id="CHEBI:136572"/>
        <dbReference type="ChEBI" id="CHEBI:456216"/>
        <dbReference type="EC" id="6.3.2.17"/>
    </reaction>
</comment>
<dbReference type="EC" id="6.3.2.12" evidence="6"/>
<dbReference type="GO" id="GO:0046656">
    <property type="term" value="P:folic acid biosynthetic process"/>
    <property type="evidence" value="ECO:0007669"/>
    <property type="project" value="UniProtKB-KW"/>
</dbReference>
<dbReference type="Pfam" id="PF02875">
    <property type="entry name" value="Mur_ligase_C"/>
    <property type="match status" value="1"/>
</dbReference>
<evidence type="ECO:0000256" key="6">
    <source>
        <dbReference type="ARBA" id="ARBA00013023"/>
    </source>
</evidence>
<feature type="domain" description="Mur ligase central" evidence="23">
    <location>
        <begin position="86"/>
        <end position="319"/>
    </location>
</feature>
<evidence type="ECO:0000256" key="19">
    <source>
        <dbReference type="ARBA" id="ARBA00047808"/>
    </source>
</evidence>
<evidence type="ECO:0000256" key="18">
    <source>
        <dbReference type="ARBA" id="ARBA00047493"/>
    </source>
</evidence>
<evidence type="ECO:0000256" key="21">
    <source>
        <dbReference type="ARBA" id="ARBA00049161"/>
    </source>
</evidence>
<evidence type="ECO:0000313" key="24">
    <source>
        <dbReference type="EMBL" id="TWU44061.1"/>
    </source>
</evidence>
<dbReference type="Pfam" id="PF08245">
    <property type="entry name" value="Mur_ligase_M"/>
    <property type="match status" value="1"/>
</dbReference>
<dbReference type="InterPro" id="IPR036565">
    <property type="entry name" value="Mur-like_cat_sf"/>
</dbReference>
<dbReference type="GO" id="GO:0004326">
    <property type="term" value="F:tetrahydrofolylpolyglutamate synthase activity"/>
    <property type="evidence" value="ECO:0007669"/>
    <property type="project" value="UniProtKB-EC"/>
</dbReference>
<evidence type="ECO:0000256" key="2">
    <source>
        <dbReference type="ARBA" id="ARBA00002714"/>
    </source>
</evidence>
<keyword evidence="14" id="KW-0289">Folate biosynthesis</keyword>
<dbReference type="GO" id="GO:0005737">
    <property type="term" value="C:cytoplasm"/>
    <property type="evidence" value="ECO:0007669"/>
    <property type="project" value="TreeGrafter"/>
</dbReference>
<protein>
    <recommendedName>
        <fullName evidence="8">Dihydrofolate synthase/folylpolyglutamate synthase</fullName>
        <ecNumber evidence="6">6.3.2.12</ecNumber>
        <ecNumber evidence="7">6.3.2.17</ecNumber>
    </recommendedName>
    <alternativeName>
        <fullName evidence="17">Folylpoly-gamma-glutamate synthetase-dihydrofolate synthetase</fullName>
    </alternativeName>
    <alternativeName>
        <fullName evidence="15">Folylpolyglutamate synthetase</fullName>
    </alternativeName>
    <alternativeName>
        <fullName evidence="16">Tetrahydrofolylpolyglutamate synthase</fullName>
    </alternativeName>
</protein>
<dbReference type="InterPro" id="IPR013221">
    <property type="entry name" value="Mur_ligase_cen"/>
</dbReference>
<feature type="domain" description="Mur ligase C-terminal" evidence="22">
    <location>
        <begin position="347"/>
        <end position="470"/>
    </location>
</feature>
<comment type="pathway">
    <text evidence="3">Cofactor biosynthesis; tetrahydrofolate biosynthesis; 7,8-dihydrofolate from 2-amino-4-hydroxy-6-hydroxymethyl-7,8-dihydropteridine diphosphate and 4-aminobenzoate: step 2/2.</text>
</comment>
<gene>
    <name evidence="24" type="ORF">Q31b_15960</name>
</gene>
<evidence type="ECO:0000256" key="7">
    <source>
        <dbReference type="ARBA" id="ARBA00013025"/>
    </source>
</evidence>
<evidence type="ECO:0000259" key="23">
    <source>
        <dbReference type="Pfam" id="PF08245"/>
    </source>
</evidence>
<comment type="cofactor">
    <cofactor evidence="1">
        <name>Mg(2+)</name>
        <dbReference type="ChEBI" id="CHEBI:18420"/>
    </cofactor>
</comment>
<evidence type="ECO:0000256" key="17">
    <source>
        <dbReference type="ARBA" id="ARBA00032510"/>
    </source>
</evidence>
<evidence type="ECO:0000256" key="9">
    <source>
        <dbReference type="ARBA" id="ARBA00022598"/>
    </source>
</evidence>
<dbReference type="InterPro" id="IPR004101">
    <property type="entry name" value="Mur_ligase_C"/>
</dbReference>
<dbReference type="SUPFAM" id="SSF53623">
    <property type="entry name" value="MurD-like peptide ligases, catalytic domain"/>
    <property type="match status" value="1"/>
</dbReference>
<keyword evidence="13" id="KW-0460">Magnesium</keyword>
<dbReference type="PANTHER" id="PTHR11136:SF0">
    <property type="entry name" value="DIHYDROFOLATE SYNTHETASE-RELATED"/>
    <property type="match status" value="1"/>
</dbReference>
<dbReference type="Gene3D" id="3.40.1190.10">
    <property type="entry name" value="Mur-like, catalytic domain"/>
    <property type="match status" value="1"/>
</dbReference>
<evidence type="ECO:0000256" key="12">
    <source>
        <dbReference type="ARBA" id="ARBA00022840"/>
    </source>
</evidence>
<dbReference type="AlphaFoldDB" id="A0A5C6E8N4"/>
<comment type="caution">
    <text evidence="24">The sequence shown here is derived from an EMBL/GenBank/DDBJ whole genome shotgun (WGS) entry which is preliminary data.</text>
</comment>
<dbReference type="GO" id="GO:0046872">
    <property type="term" value="F:metal ion binding"/>
    <property type="evidence" value="ECO:0007669"/>
    <property type="project" value="UniProtKB-KW"/>
</dbReference>
<evidence type="ECO:0000256" key="14">
    <source>
        <dbReference type="ARBA" id="ARBA00022909"/>
    </source>
</evidence>
<evidence type="ECO:0000313" key="25">
    <source>
        <dbReference type="Proteomes" id="UP000315471"/>
    </source>
</evidence>
<keyword evidence="12" id="KW-0067">ATP-binding</keyword>
<dbReference type="PANTHER" id="PTHR11136">
    <property type="entry name" value="FOLYLPOLYGLUTAMATE SYNTHASE-RELATED"/>
    <property type="match status" value="1"/>
</dbReference>
<comment type="pathway">
    <text evidence="4">Cofactor biosynthesis; tetrahydrofolylpolyglutamate biosynthesis.</text>
</comment>
<dbReference type="InterPro" id="IPR001645">
    <property type="entry name" value="Folylpolyglutamate_synth"/>
</dbReference>
<dbReference type="GO" id="GO:0008841">
    <property type="term" value="F:dihydrofolate synthase activity"/>
    <property type="evidence" value="ECO:0007669"/>
    <property type="project" value="UniProtKB-EC"/>
</dbReference>
<dbReference type="EC" id="6.3.2.17" evidence="7"/>
<keyword evidence="11" id="KW-0547">Nucleotide-binding</keyword>
<proteinExistence type="inferred from homology"/>
<reference evidence="24 25" key="1">
    <citation type="submission" date="2019-02" db="EMBL/GenBank/DDBJ databases">
        <title>Deep-cultivation of Planctomycetes and their phenomic and genomic characterization uncovers novel biology.</title>
        <authorList>
            <person name="Wiegand S."/>
            <person name="Jogler M."/>
            <person name="Boedeker C."/>
            <person name="Pinto D."/>
            <person name="Vollmers J."/>
            <person name="Rivas-Marin E."/>
            <person name="Kohn T."/>
            <person name="Peeters S.H."/>
            <person name="Heuer A."/>
            <person name="Rast P."/>
            <person name="Oberbeckmann S."/>
            <person name="Bunk B."/>
            <person name="Jeske O."/>
            <person name="Meyerdierks A."/>
            <person name="Storesund J.E."/>
            <person name="Kallscheuer N."/>
            <person name="Luecker S."/>
            <person name="Lage O.M."/>
            <person name="Pohl T."/>
            <person name="Merkel B.J."/>
            <person name="Hornburger P."/>
            <person name="Mueller R.-W."/>
            <person name="Bruemmer F."/>
            <person name="Labrenz M."/>
            <person name="Spormann A.M."/>
            <person name="Op Den Camp H."/>
            <person name="Overmann J."/>
            <person name="Amann R."/>
            <person name="Jetten M.S.M."/>
            <person name="Mascher T."/>
            <person name="Medema M.H."/>
            <person name="Devos D.P."/>
            <person name="Kaster A.-K."/>
            <person name="Ovreas L."/>
            <person name="Rohde M."/>
            <person name="Galperin M.Y."/>
            <person name="Jogler C."/>
        </authorList>
    </citation>
    <scope>NUCLEOTIDE SEQUENCE [LARGE SCALE GENOMIC DNA]</scope>
    <source>
        <strain evidence="24 25">Q31b</strain>
    </source>
</reference>
<dbReference type="RefSeq" id="WP_146599091.1">
    <property type="nucleotide sequence ID" value="NZ_SJPY01000002.1"/>
</dbReference>
<comment type="catalytic activity">
    <reaction evidence="19">
        <text>10-formyltetrahydrofolyl-(gamma-L-Glu)(n) + L-glutamate + ATP = 10-formyltetrahydrofolyl-(gamma-L-Glu)(n+1) + ADP + phosphate + H(+)</text>
        <dbReference type="Rhea" id="RHEA:51904"/>
        <dbReference type="Rhea" id="RHEA-COMP:13088"/>
        <dbReference type="Rhea" id="RHEA-COMP:14300"/>
        <dbReference type="ChEBI" id="CHEBI:15378"/>
        <dbReference type="ChEBI" id="CHEBI:29985"/>
        <dbReference type="ChEBI" id="CHEBI:30616"/>
        <dbReference type="ChEBI" id="CHEBI:43474"/>
        <dbReference type="ChEBI" id="CHEBI:134413"/>
        <dbReference type="ChEBI" id="CHEBI:456216"/>
        <dbReference type="EC" id="6.3.2.17"/>
    </reaction>
</comment>
<evidence type="ECO:0000256" key="1">
    <source>
        <dbReference type="ARBA" id="ARBA00001946"/>
    </source>
</evidence>
<evidence type="ECO:0000256" key="5">
    <source>
        <dbReference type="ARBA" id="ARBA00008276"/>
    </source>
</evidence>
<dbReference type="Gene3D" id="3.90.190.20">
    <property type="entry name" value="Mur ligase, C-terminal domain"/>
    <property type="match status" value="1"/>
</dbReference>
<accession>A0A5C6E8N4</accession>
<dbReference type="NCBIfam" id="TIGR01499">
    <property type="entry name" value="folC"/>
    <property type="match status" value="1"/>
</dbReference>